<evidence type="ECO:0000313" key="4">
    <source>
        <dbReference type="Proteomes" id="UP000537989"/>
    </source>
</evidence>
<keyword evidence="2" id="KW-0732">Signal</keyword>
<feature type="region of interest" description="Disordered" evidence="1">
    <location>
        <begin position="89"/>
        <end position="126"/>
    </location>
</feature>
<evidence type="ECO:0000256" key="2">
    <source>
        <dbReference type="SAM" id="SignalP"/>
    </source>
</evidence>
<feature type="compositionally biased region" description="Low complexity" evidence="1">
    <location>
        <begin position="100"/>
        <end position="113"/>
    </location>
</feature>
<comment type="caution">
    <text evidence="3">The sequence shown here is derived from an EMBL/GenBank/DDBJ whole genome shotgun (WGS) entry which is preliminary data.</text>
</comment>
<dbReference type="EMBL" id="JAAMOD010000041">
    <property type="protein sequence ID" value="KAF5245190.1"/>
    <property type="molecule type" value="Genomic_DNA"/>
</dbReference>
<name>A0AAN6C7M8_FUSAU</name>
<gene>
    <name evidence="3" type="ORF">FAUST_1845</name>
</gene>
<reference evidence="3 4" key="1">
    <citation type="submission" date="2020-02" db="EMBL/GenBank/DDBJ databases">
        <title>Identification and distribution of gene clusters putatively required for synthesis of sphingolipid metabolism inhibitors in phylogenetically diverse species of the filamentous fungus Fusarium.</title>
        <authorList>
            <person name="Kim H.-S."/>
            <person name="Busman M."/>
            <person name="Brown D.W."/>
            <person name="Divon H."/>
            <person name="Uhlig S."/>
            <person name="Proctor R.H."/>
        </authorList>
    </citation>
    <scope>NUCLEOTIDE SEQUENCE [LARGE SCALE GENOMIC DNA]</scope>
    <source>
        <strain evidence="3 4">NRRL 2903</strain>
    </source>
</reference>
<feature type="signal peptide" evidence="2">
    <location>
        <begin position="1"/>
        <end position="17"/>
    </location>
</feature>
<feature type="chain" id="PRO_5042985337" description="Gpi anchored serine-threonine rich protein" evidence="2">
    <location>
        <begin position="18"/>
        <end position="147"/>
    </location>
</feature>
<sequence>MKYLLLLLFTFTTFVNATFPVLARRQDICSNDDKTCGDGCIPISYVCCAEFSAGCRPGTYCDKDSDGQVRCCENGKICFGKGGVTTHTNGPTGTDNQPASITGKSSDTSTGSGNTEPTGTASNNAGASDRIDGTVGYLVAAALALLL</sequence>
<evidence type="ECO:0000313" key="3">
    <source>
        <dbReference type="EMBL" id="KAF5245190.1"/>
    </source>
</evidence>
<proteinExistence type="predicted"/>
<accession>A0AAN6C7M8</accession>
<keyword evidence="4" id="KW-1185">Reference proteome</keyword>
<evidence type="ECO:0000256" key="1">
    <source>
        <dbReference type="SAM" id="MobiDB-lite"/>
    </source>
</evidence>
<feature type="compositionally biased region" description="Polar residues" evidence="1">
    <location>
        <begin position="89"/>
        <end position="99"/>
    </location>
</feature>
<dbReference type="AlphaFoldDB" id="A0AAN6C7M8"/>
<organism evidence="3 4">
    <name type="scientific">Fusarium austroamericanum</name>
    <dbReference type="NCBI Taxonomy" id="282268"/>
    <lineage>
        <taxon>Eukaryota</taxon>
        <taxon>Fungi</taxon>
        <taxon>Dikarya</taxon>
        <taxon>Ascomycota</taxon>
        <taxon>Pezizomycotina</taxon>
        <taxon>Sordariomycetes</taxon>
        <taxon>Hypocreomycetidae</taxon>
        <taxon>Hypocreales</taxon>
        <taxon>Nectriaceae</taxon>
        <taxon>Fusarium</taxon>
    </lineage>
</organism>
<protein>
    <recommendedName>
        <fullName evidence="5">Gpi anchored serine-threonine rich protein</fullName>
    </recommendedName>
</protein>
<feature type="compositionally biased region" description="Polar residues" evidence="1">
    <location>
        <begin position="114"/>
        <end position="126"/>
    </location>
</feature>
<dbReference type="Proteomes" id="UP000537989">
    <property type="component" value="Unassembled WGS sequence"/>
</dbReference>
<evidence type="ECO:0008006" key="5">
    <source>
        <dbReference type="Google" id="ProtNLM"/>
    </source>
</evidence>